<evidence type="ECO:0000256" key="3">
    <source>
        <dbReference type="ARBA" id="ARBA00022475"/>
    </source>
</evidence>
<organism evidence="9 10">
    <name type="scientific">Pseudonocardia sulfidoxydans NBRC 16205</name>
    <dbReference type="NCBI Taxonomy" id="1223511"/>
    <lineage>
        <taxon>Bacteria</taxon>
        <taxon>Bacillati</taxon>
        <taxon>Actinomycetota</taxon>
        <taxon>Actinomycetes</taxon>
        <taxon>Pseudonocardiales</taxon>
        <taxon>Pseudonocardiaceae</taxon>
        <taxon>Pseudonocardia</taxon>
    </lineage>
</organism>
<evidence type="ECO:0000256" key="6">
    <source>
        <dbReference type="ARBA" id="ARBA00022989"/>
    </source>
</evidence>
<accession>A0A511DHB0</accession>
<comment type="caution">
    <text evidence="9">The sequence shown here is derived from an EMBL/GenBank/DDBJ whole genome shotgun (WGS) entry which is preliminary data.</text>
</comment>
<feature type="transmembrane region" description="Helical" evidence="8">
    <location>
        <begin position="228"/>
        <end position="248"/>
    </location>
</feature>
<dbReference type="PANTHER" id="PTHR32196:SF21">
    <property type="entry name" value="ABC TRANSPORTER PERMEASE PROTEIN YPHD-RELATED"/>
    <property type="match status" value="1"/>
</dbReference>
<feature type="transmembrane region" description="Helical" evidence="8">
    <location>
        <begin position="53"/>
        <end position="71"/>
    </location>
</feature>
<keyword evidence="4" id="KW-0997">Cell inner membrane</keyword>
<protein>
    <submittedName>
        <fullName evidence="9">Sugar ABC transporter permease</fullName>
    </submittedName>
</protein>
<dbReference type="GO" id="GO:0005886">
    <property type="term" value="C:plasma membrane"/>
    <property type="evidence" value="ECO:0007669"/>
    <property type="project" value="UniProtKB-SubCell"/>
</dbReference>
<evidence type="ECO:0000313" key="10">
    <source>
        <dbReference type="Proteomes" id="UP000321685"/>
    </source>
</evidence>
<evidence type="ECO:0000313" key="9">
    <source>
        <dbReference type="EMBL" id="GEL23753.1"/>
    </source>
</evidence>
<feature type="transmembrane region" description="Helical" evidence="8">
    <location>
        <begin position="77"/>
        <end position="100"/>
    </location>
</feature>
<evidence type="ECO:0000256" key="5">
    <source>
        <dbReference type="ARBA" id="ARBA00022692"/>
    </source>
</evidence>
<gene>
    <name evidence="9" type="ORF">PSU4_27070</name>
</gene>
<reference evidence="9 10" key="1">
    <citation type="submission" date="2019-07" db="EMBL/GenBank/DDBJ databases">
        <title>Whole genome shotgun sequence of Pseudonocardia sulfidoxydans NBRC 16205.</title>
        <authorList>
            <person name="Hosoyama A."/>
            <person name="Uohara A."/>
            <person name="Ohji S."/>
            <person name="Ichikawa N."/>
        </authorList>
    </citation>
    <scope>NUCLEOTIDE SEQUENCE [LARGE SCALE GENOMIC DNA]</scope>
    <source>
        <strain evidence="9 10">NBRC 16205</strain>
    </source>
</reference>
<keyword evidence="5 8" id="KW-0812">Transmembrane</keyword>
<evidence type="ECO:0000256" key="8">
    <source>
        <dbReference type="SAM" id="Phobius"/>
    </source>
</evidence>
<dbReference type="GO" id="GO:0022857">
    <property type="term" value="F:transmembrane transporter activity"/>
    <property type="evidence" value="ECO:0007669"/>
    <property type="project" value="InterPro"/>
</dbReference>
<dbReference type="Proteomes" id="UP000321685">
    <property type="component" value="Unassembled WGS sequence"/>
</dbReference>
<dbReference type="EMBL" id="BJVJ01000023">
    <property type="protein sequence ID" value="GEL23753.1"/>
    <property type="molecule type" value="Genomic_DNA"/>
</dbReference>
<dbReference type="CDD" id="cd06579">
    <property type="entry name" value="TM_PBP1_transp_AraH_like"/>
    <property type="match status" value="1"/>
</dbReference>
<feature type="transmembrane region" description="Helical" evidence="8">
    <location>
        <begin position="107"/>
        <end position="125"/>
    </location>
</feature>
<feature type="transmembrane region" description="Helical" evidence="8">
    <location>
        <begin position="255"/>
        <end position="273"/>
    </location>
</feature>
<name>A0A511DHB0_9PSEU</name>
<evidence type="ECO:0000256" key="2">
    <source>
        <dbReference type="ARBA" id="ARBA00022448"/>
    </source>
</evidence>
<proteinExistence type="predicted"/>
<comment type="subcellular location">
    <subcellularLocation>
        <location evidence="1">Cell membrane</location>
        <topology evidence="1">Multi-pass membrane protein</topology>
    </subcellularLocation>
</comment>
<keyword evidence="3" id="KW-1003">Cell membrane</keyword>
<feature type="transmembrane region" description="Helical" evidence="8">
    <location>
        <begin position="196"/>
        <end position="216"/>
    </location>
</feature>
<feature type="transmembrane region" description="Helical" evidence="8">
    <location>
        <begin position="145"/>
        <end position="165"/>
    </location>
</feature>
<dbReference type="Pfam" id="PF02653">
    <property type="entry name" value="BPD_transp_2"/>
    <property type="match status" value="1"/>
</dbReference>
<feature type="transmembrane region" description="Helical" evidence="8">
    <location>
        <begin position="279"/>
        <end position="296"/>
    </location>
</feature>
<evidence type="ECO:0000256" key="4">
    <source>
        <dbReference type="ARBA" id="ARBA00022519"/>
    </source>
</evidence>
<sequence>MGVWALVIIVFGVLRPDSFLTGANFSTIFGSQAVLAVLALALLLPLAVGEYDLSVAGVLGLSLILTHFLTAEAGWPLWAAVVTALASGVAIGVINALLIVAVGVESLVVTLGIGFMLVGVGYAVTPATVVGTSGALSAAMRTQVAGLPLVFFYGLAIVLLLAYVFSRTPLGTYMFFVGENRSVARLSGIRVNAIRAGALIACSSLSAIAGVFLAGQLGSSSPTVAQDYLLPAFAAVFLGATTITPGRFNPWGTFIAVYFLITGITGLQMMGLVDWVSQVFYGASLAVAVTLSRIAGAKSSRD</sequence>
<keyword evidence="2" id="KW-0813">Transport</keyword>
<dbReference type="PANTHER" id="PTHR32196">
    <property type="entry name" value="ABC TRANSPORTER PERMEASE PROTEIN YPHD-RELATED-RELATED"/>
    <property type="match status" value="1"/>
</dbReference>
<evidence type="ECO:0000256" key="1">
    <source>
        <dbReference type="ARBA" id="ARBA00004651"/>
    </source>
</evidence>
<keyword evidence="7 8" id="KW-0472">Membrane</keyword>
<keyword evidence="6 8" id="KW-1133">Transmembrane helix</keyword>
<dbReference type="AlphaFoldDB" id="A0A511DHB0"/>
<feature type="transmembrane region" description="Helical" evidence="8">
    <location>
        <begin position="26"/>
        <end position="46"/>
    </location>
</feature>
<keyword evidence="10" id="KW-1185">Reference proteome</keyword>
<evidence type="ECO:0000256" key="7">
    <source>
        <dbReference type="ARBA" id="ARBA00023136"/>
    </source>
</evidence>
<dbReference type="InterPro" id="IPR001851">
    <property type="entry name" value="ABC_transp_permease"/>
</dbReference>